<dbReference type="Proteomes" id="UP000660729">
    <property type="component" value="Unassembled WGS sequence"/>
</dbReference>
<protein>
    <recommendedName>
        <fullName evidence="2">Utp8 beta-propeller domain-containing protein</fullName>
    </recommendedName>
</protein>
<dbReference type="InterPro" id="IPR018843">
    <property type="entry name" value="Utp8_b-prop"/>
</dbReference>
<evidence type="ECO:0000256" key="1">
    <source>
        <dbReference type="SAM" id="MobiDB-lite"/>
    </source>
</evidence>
<gene>
    <name evidence="3" type="ORF">HII31_09506</name>
</gene>
<sequence length="896" mass="99121">MSRSIEEPYVIATLPKPFDAENGKTHTGVAHSLNGSRKRKRHEIVVGVDGESVNIYNVQNQNTTSSYALPPQSFLAAAPCSIHCKRAKPLPSQRRTYWAERSSIKDQKAKIVSYAEDTSKSHGNDDQPRAPIKRERKLGRGDVQSLDVIPSSEGRDSASPLLVSYKSGAVECISGDLSGTRWEHKSEDEMEVEHSLVTDLESVRRGLLRGREDIQALLDPSNTEGANESAPAILCQVVRLPDRRQVRIYTLTNVGSSALQSQRSPIQEAVRLDLPGKFVTAESRFDLNASAGTLHQHSKGRLTVFDLSGTLPKIVFQSGRKGQRPVDSFARLSNASVLTASQDRLAVHDTKYGSILSSLELPQNGTGMQTQSSLRFIAGFTDLGIVTALRGHDLLALHVGHGLEDIRRPRNAGPLLLDVLGKGKYISEKVDSSETNEKRRRKWESWVSKVDHFLEHEDIDGLEKLVAKDLHLHKKGEEEEKLTNGHANGHFPAPLAPWKLLPKHYDPQHIDHKKAVYIVSKIFAWRTATSHLAIGEKHLELVLASRNILAWLALAGYLTAPEIEHALPRTAADFHSQPHVLPGDIACAVGEADASFDLLCNLFSLPAFWELPEVVQAIKVLIDSFEEIEETQPQQLLTNGDIDMVDGDGAEKSEVQFEAEEAAAMREIERANNLMEAGITRSTAFRKCLVRLQQFDQKDVSSSLRAQMSQNEIIFLIQIMRVELANGGWTFTYDGIEDASLGIDPSAQEVFLDNQGIRTIAQLISCAVDAIGLSGWTVGLSGDRFVTDDLLYSLINETSAVMEGMFAAENLETTLKEIERTAASVQQQQQLQSHKRKRDEPEEQPENASESTLMPLGGRIDPPTVSKTVEARKGRALTAKQKSQSLGKYSFERIRI</sequence>
<evidence type="ECO:0000259" key="2">
    <source>
        <dbReference type="Pfam" id="PF10395"/>
    </source>
</evidence>
<organism evidence="3 4">
    <name type="scientific">Pseudocercospora fuligena</name>
    <dbReference type="NCBI Taxonomy" id="685502"/>
    <lineage>
        <taxon>Eukaryota</taxon>
        <taxon>Fungi</taxon>
        <taxon>Dikarya</taxon>
        <taxon>Ascomycota</taxon>
        <taxon>Pezizomycotina</taxon>
        <taxon>Dothideomycetes</taxon>
        <taxon>Dothideomycetidae</taxon>
        <taxon>Mycosphaerellales</taxon>
        <taxon>Mycosphaerellaceae</taxon>
        <taxon>Pseudocercospora</taxon>
    </lineage>
</organism>
<accession>A0A8H6RCI2</accession>
<evidence type="ECO:0000313" key="3">
    <source>
        <dbReference type="EMBL" id="KAF7189084.1"/>
    </source>
</evidence>
<evidence type="ECO:0000313" key="4">
    <source>
        <dbReference type="Proteomes" id="UP000660729"/>
    </source>
</evidence>
<dbReference type="AlphaFoldDB" id="A0A8H6RCI2"/>
<feature type="region of interest" description="Disordered" evidence="1">
    <location>
        <begin position="825"/>
        <end position="886"/>
    </location>
</feature>
<keyword evidence="4" id="KW-1185">Reference proteome</keyword>
<name>A0A8H6RCI2_9PEZI</name>
<comment type="caution">
    <text evidence="3">The sequence shown here is derived from an EMBL/GenBank/DDBJ whole genome shotgun (WGS) entry which is preliminary data.</text>
</comment>
<dbReference type="Pfam" id="PF10395">
    <property type="entry name" value="Utp8_b_propeller"/>
    <property type="match status" value="1"/>
</dbReference>
<proteinExistence type="predicted"/>
<reference evidence="3" key="1">
    <citation type="submission" date="2020-04" db="EMBL/GenBank/DDBJ databases">
        <title>Draft genome resource of the tomato pathogen Pseudocercospora fuligena.</title>
        <authorList>
            <person name="Zaccaron A."/>
        </authorList>
    </citation>
    <scope>NUCLEOTIDE SEQUENCE</scope>
    <source>
        <strain evidence="3">PF001</strain>
    </source>
</reference>
<dbReference type="EMBL" id="JABCIY010000194">
    <property type="protein sequence ID" value="KAF7189084.1"/>
    <property type="molecule type" value="Genomic_DNA"/>
</dbReference>
<feature type="domain" description="Utp8 beta-propeller" evidence="2">
    <location>
        <begin position="4"/>
        <end position="363"/>
    </location>
</feature>
<feature type="compositionally biased region" description="Basic and acidic residues" evidence="1">
    <location>
        <begin position="117"/>
        <end position="128"/>
    </location>
</feature>
<feature type="region of interest" description="Disordered" evidence="1">
    <location>
        <begin position="112"/>
        <end position="157"/>
    </location>
</feature>
<dbReference type="OrthoDB" id="5330858at2759"/>